<evidence type="ECO:0000313" key="3">
    <source>
        <dbReference type="Proteomes" id="UP000801492"/>
    </source>
</evidence>
<protein>
    <submittedName>
        <fullName evidence="2">Uncharacterized protein</fullName>
    </submittedName>
</protein>
<dbReference type="OrthoDB" id="6692864at2759"/>
<keyword evidence="3" id="KW-1185">Reference proteome</keyword>
<dbReference type="AlphaFoldDB" id="A0A8K0CDS1"/>
<dbReference type="Proteomes" id="UP000801492">
    <property type="component" value="Unassembled WGS sequence"/>
</dbReference>
<feature type="transmembrane region" description="Helical" evidence="1">
    <location>
        <begin position="15"/>
        <end position="31"/>
    </location>
</feature>
<evidence type="ECO:0000313" key="2">
    <source>
        <dbReference type="EMBL" id="KAF2882663.1"/>
    </source>
</evidence>
<proteinExistence type="predicted"/>
<keyword evidence="1" id="KW-0472">Membrane</keyword>
<comment type="caution">
    <text evidence="2">The sequence shown here is derived from an EMBL/GenBank/DDBJ whole genome shotgun (WGS) entry which is preliminary data.</text>
</comment>
<keyword evidence="1" id="KW-1133">Transmembrane helix</keyword>
<gene>
    <name evidence="2" type="ORF">ILUMI_23527</name>
</gene>
<accession>A0A8K0CDS1</accession>
<reference evidence="2" key="1">
    <citation type="submission" date="2019-08" db="EMBL/GenBank/DDBJ databases">
        <title>The genome of the North American firefly Photinus pyralis.</title>
        <authorList>
            <consortium name="Photinus pyralis genome working group"/>
            <person name="Fallon T.R."/>
            <person name="Sander Lower S.E."/>
            <person name="Weng J.-K."/>
        </authorList>
    </citation>
    <scope>NUCLEOTIDE SEQUENCE</scope>
    <source>
        <strain evidence="2">TRF0915ILg1</strain>
        <tissue evidence="2">Whole body</tissue>
    </source>
</reference>
<keyword evidence="1" id="KW-0812">Transmembrane</keyword>
<evidence type="ECO:0000256" key="1">
    <source>
        <dbReference type="SAM" id="Phobius"/>
    </source>
</evidence>
<dbReference type="EMBL" id="VTPC01090598">
    <property type="protein sequence ID" value="KAF2882663.1"/>
    <property type="molecule type" value="Genomic_DNA"/>
</dbReference>
<sequence length="77" mass="8936">MYVSSNTVVTLTIDVFYYLLIFALLLWYTYWRLSRKHLLELAAKLPGPKGWPIIGNALDFTGTSPGMKQNKLMFFFL</sequence>
<name>A0A8K0CDS1_IGNLU</name>
<organism evidence="2 3">
    <name type="scientific">Ignelater luminosus</name>
    <name type="common">Cucubano</name>
    <name type="synonym">Pyrophorus luminosus</name>
    <dbReference type="NCBI Taxonomy" id="2038154"/>
    <lineage>
        <taxon>Eukaryota</taxon>
        <taxon>Metazoa</taxon>
        <taxon>Ecdysozoa</taxon>
        <taxon>Arthropoda</taxon>
        <taxon>Hexapoda</taxon>
        <taxon>Insecta</taxon>
        <taxon>Pterygota</taxon>
        <taxon>Neoptera</taxon>
        <taxon>Endopterygota</taxon>
        <taxon>Coleoptera</taxon>
        <taxon>Polyphaga</taxon>
        <taxon>Elateriformia</taxon>
        <taxon>Elateroidea</taxon>
        <taxon>Elateridae</taxon>
        <taxon>Agrypninae</taxon>
        <taxon>Pyrophorini</taxon>
        <taxon>Ignelater</taxon>
    </lineage>
</organism>